<protein>
    <recommendedName>
        <fullName evidence="4">Band 7 domain-containing protein</fullName>
    </recommendedName>
</protein>
<keyword evidence="1" id="KW-0812">Transmembrane</keyword>
<dbReference type="RefSeq" id="WP_285869967.1">
    <property type="nucleotide sequence ID" value="NZ_JARFYM010000014.1"/>
</dbReference>
<accession>A0ABT7K0X1</accession>
<keyword evidence="1" id="KW-0472">Membrane</keyword>
<keyword evidence="1" id="KW-1133">Transmembrane helix</keyword>
<proteinExistence type="predicted"/>
<organism evidence="2 3">
    <name type="scientific">Rhizobium mayense</name>
    <dbReference type="NCBI Taxonomy" id="1312184"/>
    <lineage>
        <taxon>Bacteria</taxon>
        <taxon>Pseudomonadati</taxon>
        <taxon>Pseudomonadota</taxon>
        <taxon>Alphaproteobacteria</taxon>
        <taxon>Hyphomicrobiales</taxon>
        <taxon>Rhizobiaceae</taxon>
        <taxon>Rhizobium/Agrobacterium group</taxon>
        <taxon>Rhizobium</taxon>
    </lineage>
</organism>
<reference evidence="2" key="1">
    <citation type="submission" date="2023-06" db="EMBL/GenBank/DDBJ databases">
        <title>Phylogenetic Diversity of Rhizobium strains.</title>
        <authorList>
            <person name="Moura F.T."/>
            <person name="Helene L.C.F."/>
            <person name="Hungria M."/>
        </authorList>
    </citation>
    <scope>NUCLEOTIDE SEQUENCE</scope>
    <source>
        <strain evidence="2">CCGE526</strain>
    </source>
</reference>
<evidence type="ECO:0000256" key="1">
    <source>
        <dbReference type="SAM" id="Phobius"/>
    </source>
</evidence>
<evidence type="ECO:0008006" key="4">
    <source>
        <dbReference type="Google" id="ProtNLM"/>
    </source>
</evidence>
<feature type="transmembrane region" description="Helical" evidence="1">
    <location>
        <begin position="12"/>
        <end position="44"/>
    </location>
</feature>
<comment type="caution">
    <text evidence="2">The sequence shown here is derived from an EMBL/GenBank/DDBJ whole genome shotgun (WGS) entry which is preliminary data.</text>
</comment>
<name>A0ABT7K0X1_9HYPH</name>
<evidence type="ECO:0000313" key="3">
    <source>
        <dbReference type="Proteomes" id="UP001172645"/>
    </source>
</evidence>
<dbReference type="Proteomes" id="UP001172645">
    <property type="component" value="Unassembled WGS sequence"/>
</dbReference>
<gene>
    <name evidence="2" type="ORF">PY649_18000</name>
</gene>
<dbReference type="EMBL" id="JARFYM010000014">
    <property type="protein sequence ID" value="MDL2400804.1"/>
    <property type="molecule type" value="Genomic_DNA"/>
</dbReference>
<sequence>MPEIYLKTLLLIPVAIFFGLIAILQVGGVTARFVQIVIFTLAAFRTSQGISRIWMGSRTGVLTVGPQGIIDRRFGGAIIPWPAIDRIDLTAQPEVRPIAGRPPIARVVYRTVLRSLAASGICGDVDIPRDLGLTEYRDQRAIRMWLRTGEHIEQTTAAARLNIRDSANGTQRISIKVADLNASRGEILMLIAALHQKYGEHAAKGGLPTA</sequence>
<evidence type="ECO:0000313" key="2">
    <source>
        <dbReference type="EMBL" id="MDL2400804.1"/>
    </source>
</evidence>
<keyword evidence="3" id="KW-1185">Reference proteome</keyword>